<dbReference type="AlphaFoldDB" id="K2KJ31"/>
<evidence type="ECO:0000313" key="3">
    <source>
        <dbReference type="EMBL" id="EKE77290.1"/>
    </source>
</evidence>
<dbReference type="PANTHER" id="PTHR30160:SF7">
    <property type="entry name" value="ADP-HEPTOSE--LPS HEPTOSYLTRANSFERASE 2"/>
    <property type="match status" value="1"/>
</dbReference>
<dbReference type="EMBL" id="AMRL01000005">
    <property type="protein sequence ID" value="EKE77290.1"/>
    <property type="molecule type" value="Genomic_DNA"/>
</dbReference>
<dbReference type="Pfam" id="PF01075">
    <property type="entry name" value="Glyco_transf_9"/>
    <property type="match status" value="1"/>
</dbReference>
<reference evidence="3 4" key="1">
    <citation type="journal article" date="2012" name="J. Bacteriol.">
        <title>Genome Sequence of Oceanibaculum indicum Type Strain P24.</title>
        <authorList>
            <person name="Lai Q."/>
            <person name="Shao Z."/>
        </authorList>
    </citation>
    <scope>NUCLEOTIDE SEQUENCE [LARGE SCALE GENOMIC DNA]</scope>
    <source>
        <strain evidence="3 4">P24</strain>
    </source>
</reference>
<protein>
    <submittedName>
        <fullName evidence="3">Glycosyl transferase family protein</fullName>
    </submittedName>
</protein>
<dbReference type="SUPFAM" id="SSF53756">
    <property type="entry name" value="UDP-Glycosyltransferase/glycogen phosphorylase"/>
    <property type="match status" value="1"/>
</dbReference>
<dbReference type="CDD" id="cd03789">
    <property type="entry name" value="GT9_LPS_heptosyltransferase"/>
    <property type="match status" value="1"/>
</dbReference>
<dbReference type="GO" id="GO:0008713">
    <property type="term" value="F:ADP-heptose-lipopolysaccharide heptosyltransferase activity"/>
    <property type="evidence" value="ECO:0007669"/>
    <property type="project" value="TreeGrafter"/>
</dbReference>
<dbReference type="InterPro" id="IPR051199">
    <property type="entry name" value="LPS_LOS_Heptosyltrfase"/>
</dbReference>
<dbReference type="InterPro" id="IPR002201">
    <property type="entry name" value="Glyco_trans_9"/>
</dbReference>
<dbReference type="Proteomes" id="UP000006746">
    <property type="component" value="Unassembled WGS sequence"/>
</dbReference>
<dbReference type="GO" id="GO:0009244">
    <property type="term" value="P:lipopolysaccharide core region biosynthetic process"/>
    <property type="evidence" value="ECO:0007669"/>
    <property type="project" value="TreeGrafter"/>
</dbReference>
<gene>
    <name evidence="3" type="ORF">P24_05897</name>
</gene>
<dbReference type="Gene3D" id="3.40.50.2000">
    <property type="entry name" value="Glycogen Phosphorylase B"/>
    <property type="match status" value="2"/>
</dbReference>
<evidence type="ECO:0000256" key="1">
    <source>
        <dbReference type="ARBA" id="ARBA00022676"/>
    </source>
</evidence>
<dbReference type="STRING" id="1207063.P24_05897"/>
<name>K2KJ31_9PROT</name>
<dbReference type="PANTHER" id="PTHR30160">
    <property type="entry name" value="TETRAACYLDISACCHARIDE 4'-KINASE-RELATED"/>
    <property type="match status" value="1"/>
</dbReference>
<evidence type="ECO:0000313" key="4">
    <source>
        <dbReference type="Proteomes" id="UP000006746"/>
    </source>
</evidence>
<keyword evidence="1" id="KW-0328">Glycosyltransferase</keyword>
<proteinExistence type="predicted"/>
<evidence type="ECO:0000256" key="2">
    <source>
        <dbReference type="ARBA" id="ARBA00022679"/>
    </source>
</evidence>
<comment type="caution">
    <text evidence="3">The sequence shown here is derived from an EMBL/GenBank/DDBJ whole genome shotgun (WGS) entry which is preliminary data.</text>
</comment>
<organism evidence="3 4">
    <name type="scientific">Oceanibaculum indicum P24</name>
    <dbReference type="NCBI Taxonomy" id="1207063"/>
    <lineage>
        <taxon>Bacteria</taxon>
        <taxon>Pseudomonadati</taxon>
        <taxon>Pseudomonadota</taxon>
        <taxon>Alphaproteobacteria</taxon>
        <taxon>Rhodospirillales</taxon>
        <taxon>Oceanibaculaceae</taxon>
        <taxon>Oceanibaculum</taxon>
    </lineage>
</organism>
<sequence length="343" mass="36732">MADVVAADGKVAIIQPLPGVGDMVWHLPHIHALAEAQPEGAVAVITKPRSRADQLFAADPAVSEVIWLDRAQDGNGGAHDGVLGVLRLARLLRSQHFRRVYVLHHSWRYACAAWLAGIPERFGYGMGRQRRFLNRVPFLPEAMRRDHPLDLATAWLKAAGIAQPEQEPLLRLDPAAVAQAQAAYADRPRPWIALGLGSSEPYKQWGAERYAALAAALSEAGWGTFFLLGGPDEKPFLPAIRAALGDDPGRLVQSFDMKMGEILAFLGAMDLYVGNDTSFLNLAAASGVPAIGLFGATPPLTHSTAITALLPPDGVPDKADGMMRITVEAVMEAVAAHKAKSNG</sequence>
<dbReference type="RefSeq" id="WP_008943791.1">
    <property type="nucleotide sequence ID" value="NZ_AMRL01000005.1"/>
</dbReference>
<keyword evidence="4" id="KW-1185">Reference proteome</keyword>
<keyword evidence="2 3" id="KW-0808">Transferase</keyword>
<accession>K2KJ31</accession>
<dbReference type="eggNOG" id="COG0859">
    <property type="taxonomic scope" value="Bacteria"/>
</dbReference>
<dbReference type="GO" id="GO:0005829">
    <property type="term" value="C:cytosol"/>
    <property type="evidence" value="ECO:0007669"/>
    <property type="project" value="TreeGrafter"/>
</dbReference>